<evidence type="ECO:0000313" key="2">
    <source>
        <dbReference type="Proteomes" id="UP000239504"/>
    </source>
</evidence>
<accession>A0A2S7K3S9</accession>
<reference evidence="1 2" key="1">
    <citation type="submission" date="2017-12" db="EMBL/GenBank/DDBJ databases">
        <authorList>
            <person name="Hurst M.R.H."/>
        </authorList>
    </citation>
    <scope>NUCLEOTIDE SEQUENCE [LARGE SCALE GENOMIC DNA]</scope>
    <source>
        <strain evidence="1 2">SY-3-19</strain>
    </source>
</reference>
<keyword evidence="2" id="KW-1185">Reference proteome</keyword>
<dbReference type="OrthoDB" id="7510785at2"/>
<comment type="caution">
    <text evidence="1">The sequence shown here is derived from an EMBL/GenBank/DDBJ whole genome shotgun (WGS) entry which is preliminary data.</text>
</comment>
<dbReference type="AlphaFoldDB" id="A0A2S7K3S9"/>
<dbReference type="Proteomes" id="UP000239504">
    <property type="component" value="Unassembled WGS sequence"/>
</dbReference>
<proteinExistence type="predicted"/>
<organism evidence="1 2">
    <name type="scientific">Hyphococcus luteus</name>
    <dbReference type="NCBI Taxonomy" id="2058213"/>
    <lineage>
        <taxon>Bacteria</taxon>
        <taxon>Pseudomonadati</taxon>
        <taxon>Pseudomonadota</taxon>
        <taxon>Alphaproteobacteria</taxon>
        <taxon>Parvularculales</taxon>
        <taxon>Parvularculaceae</taxon>
        <taxon>Hyphococcus</taxon>
    </lineage>
</organism>
<dbReference type="EMBL" id="PJCH01000010">
    <property type="protein sequence ID" value="PQA87141.1"/>
    <property type="molecule type" value="Genomic_DNA"/>
</dbReference>
<gene>
    <name evidence="1" type="ORF">CW354_13955</name>
</gene>
<sequence>MTEEITKTDTERTLDGEMQKYGIKRVPVDYFHINGFRYTDLKDAVAQAKRTNATKKASV</sequence>
<evidence type="ECO:0000313" key="1">
    <source>
        <dbReference type="EMBL" id="PQA87141.1"/>
    </source>
</evidence>
<protein>
    <submittedName>
        <fullName evidence="1">Uncharacterized protein</fullName>
    </submittedName>
</protein>
<name>A0A2S7K3S9_9PROT</name>
<dbReference type="RefSeq" id="WP_104830699.1">
    <property type="nucleotide sequence ID" value="NZ_PJCH01000010.1"/>
</dbReference>